<evidence type="ECO:0000256" key="2">
    <source>
        <dbReference type="ARBA" id="ARBA00022692"/>
    </source>
</evidence>
<gene>
    <name evidence="8" type="ORF">SLEP1_g3306</name>
</gene>
<evidence type="ECO:0000256" key="1">
    <source>
        <dbReference type="ARBA" id="ARBA00004167"/>
    </source>
</evidence>
<dbReference type="AlphaFoldDB" id="A0AAV5HR13"/>
<feature type="chain" id="PRO_5043988793" description="Wall-associated receptor kinase galacturonan-binding domain-containing protein" evidence="6">
    <location>
        <begin position="29"/>
        <end position="121"/>
    </location>
</feature>
<keyword evidence="5" id="KW-0472">Membrane</keyword>
<proteinExistence type="predicted"/>
<evidence type="ECO:0000256" key="6">
    <source>
        <dbReference type="SAM" id="SignalP"/>
    </source>
</evidence>
<dbReference type="PANTHER" id="PTHR33138">
    <property type="entry name" value="OS01G0690200 PROTEIN"/>
    <property type="match status" value="1"/>
</dbReference>
<name>A0AAV5HR13_9ROSI</name>
<comment type="caution">
    <text evidence="8">The sequence shown here is derived from an EMBL/GenBank/DDBJ whole genome shotgun (WGS) entry which is preliminary data.</text>
</comment>
<keyword evidence="3 6" id="KW-0732">Signal</keyword>
<feature type="domain" description="Wall-associated receptor kinase galacturonan-binding" evidence="7">
    <location>
        <begin position="33"/>
        <end position="95"/>
    </location>
</feature>
<dbReference type="EMBL" id="BPVZ01000003">
    <property type="protein sequence ID" value="GKU89120.1"/>
    <property type="molecule type" value="Genomic_DNA"/>
</dbReference>
<dbReference type="Pfam" id="PF13947">
    <property type="entry name" value="GUB_WAK_bind"/>
    <property type="match status" value="1"/>
</dbReference>
<evidence type="ECO:0000259" key="7">
    <source>
        <dbReference type="Pfam" id="PF13947"/>
    </source>
</evidence>
<dbReference type="GO" id="GO:0016020">
    <property type="term" value="C:membrane"/>
    <property type="evidence" value="ECO:0007669"/>
    <property type="project" value="UniProtKB-SubCell"/>
</dbReference>
<reference evidence="8 9" key="1">
    <citation type="journal article" date="2021" name="Commun. Biol.">
        <title>The genome of Shorea leprosula (Dipterocarpaceae) highlights the ecological relevance of drought in aseasonal tropical rainforests.</title>
        <authorList>
            <person name="Ng K.K.S."/>
            <person name="Kobayashi M.J."/>
            <person name="Fawcett J.A."/>
            <person name="Hatakeyama M."/>
            <person name="Paape T."/>
            <person name="Ng C.H."/>
            <person name="Ang C.C."/>
            <person name="Tnah L.H."/>
            <person name="Lee C.T."/>
            <person name="Nishiyama T."/>
            <person name="Sese J."/>
            <person name="O'Brien M.J."/>
            <person name="Copetti D."/>
            <person name="Mohd Noor M.I."/>
            <person name="Ong R.C."/>
            <person name="Putra M."/>
            <person name="Sireger I.Z."/>
            <person name="Indrioko S."/>
            <person name="Kosugi Y."/>
            <person name="Izuno A."/>
            <person name="Isagi Y."/>
            <person name="Lee S.L."/>
            <person name="Shimizu K.K."/>
        </authorList>
    </citation>
    <scope>NUCLEOTIDE SEQUENCE [LARGE SCALE GENOMIC DNA]</scope>
    <source>
        <strain evidence="8">214</strain>
    </source>
</reference>
<protein>
    <recommendedName>
        <fullName evidence="7">Wall-associated receptor kinase galacturonan-binding domain-containing protein</fullName>
    </recommendedName>
</protein>
<feature type="signal peptide" evidence="6">
    <location>
        <begin position="1"/>
        <end position="28"/>
    </location>
</feature>
<evidence type="ECO:0000313" key="8">
    <source>
        <dbReference type="EMBL" id="GKU89120.1"/>
    </source>
</evidence>
<evidence type="ECO:0000256" key="4">
    <source>
        <dbReference type="ARBA" id="ARBA00022989"/>
    </source>
</evidence>
<evidence type="ECO:0000313" key="9">
    <source>
        <dbReference type="Proteomes" id="UP001054252"/>
    </source>
</evidence>
<evidence type="ECO:0000256" key="3">
    <source>
        <dbReference type="ARBA" id="ARBA00022729"/>
    </source>
</evidence>
<evidence type="ECO:0000256" key="5">
    <source>
        <dbReference type="ARBA" id="ARBA00023136"/>
    </source>
</evidence>
<keyword evidence="9" id="KW-1185">Reference proteome</keyword>
<dbReference type="GO" id="GO:0030247">
    <property type="term" value="F:polysaccharide binding"/>
    <property type="evidence" value="ECO:0007669"/>
    <property type="project" value="InterPro"/>
</dbReference>
<sequence>MLRTKLVGAMGVMTLAVSLFLDASVAQGQNKPCAPSSCGNLGISYRFRLSSDPMECGYPGYELVCENNRTTFLTQSGKFFVEEITYDGYTLRLMDASLDLHRIRFSIPRNSFLGKGDFENR</sequence>
<accession>A0AAV5HR13</accession>
<comment type="subcellular location">
    <subcellularLocation>
        <location evidence="1">Membrane</location>
        <topology evidence="1">Single-pass membrane protein</topology>
    </subcellularLocation>
</comment>
<organism evidence="8 9">
    <name type="scientific">Rubroshorea leprosula</name>
    <dbReference type="NCBI Taxonomy" id="152421"/>
    <lineage>
        <taxon>Eukaryota</taxon>
        <taxon>Viridiplantae</taxon>
        <taxon>Streptophyta</taxon>
        <taxon>Embryophyta</taxon>
        <taxon>Tracheophyta</taxon>
        <taxon>Spermatophyta</taxon>
        <taxon>Magnoliopsida</taxon>
        <taxon>eudicotyledons</taxon>
        <taxon>Gunneridae</taxon>
        <taxon>Pentapetalae</taxon>
        <taxon>rosids</taxon>
        <taxon>malvids</taxon>
        <taxon>Malvales</taxon>
        <taxon>Dipterocarpaceae</taxon>
        <taxon>Rubroshorea</taxon>
    </lineage>
</organism>
<dbReference type="Proteomes" id="UP001054252">
    <property type="component" value="Unassembled WGS sequence"/>
</dbReference>
<keyword evidence="4" id="KW-1133">Transmembrane helix</keyword>
<keyword evidence="2" id="KW-0812">Transmembrane</keyword>
<dbReference type="InterPro" id="IPR025287">
    <property type="entry name" value="WAK_GUB"/>
</dbReference>
<dbReference type="PANTHER" id="PTHR33138:SF30">
    <property type="entry name" value="LEAF RUST 10 DISEASE-RESISTANCE LOCUS RECEPTOR-LIKE PROTEIN KINASE-LIKE 2.7"/>
    <property type="match status" value="1"/>
</dbReference>